<proteinExistence type="predicted"/>
<evidence type="ECO:0000256" key="1">
    <source>
        <dbReference type="SAM" id="MobiDB-lite"/>
    </source>
</evidence>
<evidence type="ECO:0000313" key="3">
    <source>
        <dbReference type="Proteomes" id="UP001178507"/>
    </source>
</evidence>
<feature type="region of interest" description="Disordered" evidence="1">
    <location>
        <begin position="199"/>
        <end position="226"/>
    </location>
</feature>
<accession>A0AA36ND23</accession>
<name>A0AA36ND23_9DINO</name>
<protein>
    <submittedName>
        <fullName evidence="2">Uncharacterized protein</fullName>
    </submittedName>
</protein>
<dbReference type="AlphaFoldDB" id="A0AA36ND23"/>
<evidence type="ECO:0000313" key="2">
    <source>
        <dbReference type="EMBL" id="CAJ1401659.1"/>
    </source>
</evidence>
<sequence length="226" mass="24326">MAGRLMEEAATMMALVLDCFDHTPWTSAGQGKVPALSSAEVLHNWAQSKRSGRWTWQVLHRGTSGFARPMCQARLGAACVDTETAEITISGLDSKGSGYLLQCAALKHADGQLGRNMLQDTDGRGFFMPQPQMEKLPNGRSLGKSPAIDRHILLPALAVLGRPATHVLQLEPERDLIIDGPSPSLGGVHTRYDLERAMADDDDEVPQGVIAPLPTKPRLAGRSKAG</sequence>
<gene>
    <name evidence="2" type="ORF">EVOR1521_LOCUS24761</name>
</gene>
<dbReference type="Proteomes" id="UP001178507">
    <property type="component" value="Unassembled WGS sequence"/>
</dbReference>
<organism evidence="2 3">
    <name type="scientific">Effrenium voratum</name>
    <dbReference type="NCBI Taxonomy" id="2562239"/>
    <lineage>
        <taxon>Eukaryota</taxon>
        <taxon>Sar</taxon>
        <taxon>Alveolata</taxon>
        <taxon>Dinophyceae</taxon>
        <taxon>Suessiales</taxon>
        <taxon>Symbiodiniaceae</taxon>
        <taxon>Effrenium</taxon>
    </lineage>
</organism>
<reference evidence="2" key="1">
    <citation type="submission" date="2023-08" db="EMBL/GenBank/DDBJ databases">
        <authorList>
            <person name="Chen Y."/>
            <person name="Shah S."/>
            <person name="Dougan E. K."/>
            <person name="Thang M."/>
            <person name="Chan C."/>
        </authorList>
    </citation>
    <scope>NUCLEOTIDE SEQUENCE</scope>
</reference>
<dbReference type="EMBL" id="CAUJNA010003425">
    <property type="protein sequence ID" value="CAJ1401659.1"/>
    <property type="molecule type" value="Genomic_DNA"/>
</dbReference>
<keyword evidence="3" id="KW-1185">Reference proteome</keyword>
<comment type="caution">
    <text evidence="2">The sequence shown here is derived from an EMBL/GenBank/DDBJ whole genome shotgun (WGS) entry which is preliminary data.</text>
</comment>